<gene>
    <name evidence="4" type="ORF">C5748_11235</name>
</gene>
<accession>A0A2S9IRZ8</accession>
<protein>
    <submittedName>
        <fullName evidence="4">Cell filamentation protein Fic</fullName>
    </submittedName>
</protein>
<feature type="binding site" evidence="2">
    <location>
        <begin position="135"/>
        <end position="142"/>
    </location>
    <ligand>
        <name>ATP</name>
        <dbReference type="ChEBI" id="CHEBI:30616"/>
    </ligand>
</feature>
<dbReference type="InterPro" id="IPR040198">
    <property type="entry name" value="Fido_containing"/>
</dbReference>
<evidence type="ECO:0000313" key="5">
    <source>
        <dbReference type="Proteomes" id="UP000239434"/>
    </source>
</evidence>
<dbReference type="InterPro" id="IPR003812">
    <property type="entry name" value="Fido"/>
</dbReference>
<feature type="active site" evidence="1">
    <location>
        <position position="131"/>
    </location>
</feature>
<evidence type="ECO:0000256" key="2">
    <source>
        <dbReference type="PIRSR" id="PIRSR640198-2"/>
    </source>
</evidence>
<reference evidence="4 5" key="1">
    <citation type="submission" date="2018-02" db="EMBL/GenBank/DDBJ databases">
        <title>The draft genome of Phyllobacterium sp. 1N-3.</title>
        <authorList>
            <person name="Liu L."/>
            <person name="Li L."/>
            <person name="Zhang X."/>
            <person name="Wang T."/>
            <person name="Liang L."/>
        </authorList>
    </citation>
    <scope>NUCLEOTIDE SEQUENCE [LARGE SCALE GENOMIC DNA]</scope>
    <source>
        <strain evidence="4 5">1N-3</strain>
    </source>
</reference>
<keyword evidence="2" id="KW-0547">Nucleotide-binding</keyword>
<proteinExistence type="predicted"/>
<comment type="caution">
    <text evidence="4">The sequence shown here is derived from an EMBL/GenBank/DDBJ whole genome shotgun (WGS) entry which is preliminary data.</text>
</comment>
<dbReference type="Gene3D" id="1.10.3290.10">
    <property type="entry name" value="Fido-like domain"/>
    <property type="match status" value="1"/>
</dbReference>
<name>A0A2S9IRZ8_9HYPH</name>
<dbReference type="Pfam" id="PF02661">
    <property type="entry name" value="Fic"/>
    <property type="match status" value="1"/>
</dbReference>
<dbReference type="PANTHER" id="PTHR13504">
    <property type="entry name" value="FIDO DOMAIN-CONTAINING PROTEIN DDB_G0283145"/>
    <property type="match status" value="1"/>
</dbReference>
<dbReference type="Proteomes" id="UP000239434">
    <property type="component" value="Unassembled WGS sequence"/>
</dbReference>
<keyword evidence="2" id="KW-0067">ATP-binding</keyword>
<evidence type="ECO:0000313" key="4">
    <source>
        <dbReference type="EMBL" id="PRD43288.1"/>
    </source>
</evidence>
<evidence type="ECO:0000256" key="1">
    <source>
        <dbReference type="PIRSR" id="PIRSR640198-1"/>
    </source>
</evidence>
<dbReference type="InterPro" id="IPR036597">
    <property type="entry name" value="Fido-like_dom_sf"/>
</dbReference>
<dbReference type="PANTHER" id="PTHR13504:SF38">
    <property type="entry name" value="FIDO DOMAIN-CONTAINING PROTEIN"/>
    <property type="match status" value="1"/>
</dbReference>
<dbReference type="AlphaFoldDB" id="A0A2S9IRZ8"/>
<feature type="domain" description="Fido" evidence="3">
    <location>
        <begin position="53"/>
        <end position="196"/>
    </location>
</feature>
<dbReference type="RefSeq" id="WP_105742033.1">
    <property type="nucleotide sequence ID" value="NZ_PVBR01000007.1"/>
</dbReference>
<organism evidence="4 5">
    <name type="scientific">Phyllobacterium phragmitis</name>
    <dbReference type="NCBI Taxonomy" id="2670329"/>
    <lineage>
        <taxon>Bacteria</taxon>
        <taxon>Pseudomonadati</taxon>
        <taxon>Pseudomonadota</taxon>
        <taxon>Alphaproteobacteria</taxon>
        <taxon>Hyphomicrobiales</taxon>
        <taxon>Phyllobacteriaceae</taxon>
        <taxon>Phyllobacterium</taxon>
    </lineage>
</organism>
<keyword evidence="5" id="KW-1185">Reference proteome</keyword>
<dbReference type="EMBL" id="PVBR01000007">
    <property type="protein sequence ID" value="PRD43288.1"/>
    <property type="molecule type" value="Genomic_DNA"/>
</dbReference>
<evidence type="ECO:0000259" key="3">
    <source>
        <dbReference type="PROSITE" id="PS51459"/>
    </source>
</evidence>
<dbReference type="GO" id="GO:0005524">
    <property type="term" value="F:ATP binding"/>
    <property type="evidence" value="ECO:0007669"/>
    <property type="project" value="UniProtKB-KW"/>
</dbReference>
<sequence>MTDEAQRHSVAFEAEIIKDPLKKAEAEARNGLKQYDYGMQVVQQALDRGTFKLRVSVVLALQREALAGISAYAGNFRPAGVEILGSKHKPVEAHLVAERVEEMCDYVNDNWSDATAIHLASYIMWRLNWIHPFSDGNGRTSRILSYVVLCIKTGSILPGTPAIPEQIVENRNPYFAALDAADAAFANGKIDLSVMEELLSGMLAVQLRNAYEKAGGRL</sequence>
<dbReference type="PROSITE" id="PS51459">
    <property type="entry name" value="FIDO"/>
    <property type="match status" value="1"/>
</dbReference>
<dbReference type="SUPFAM" id="SSF140931">
    <property type="entry name" value="Fic-like"/>
    <property type="match status" value="1"/>
</dbReference>